<protein>
    <submittedName>
        <fullName evidence="2">Uncharacterized protein</fullName>
    </submittedName>
</protein>
<keyword evidence="1" id="KW-0812">Transmembrane</keyword>
<feature type="transmembrane region" description="Helical" evidence="1">
    <location>
        <begin position="45"/>
        <end position="67"/>
    </location>
</feature>
<comment type="caution">
    <text evidence="2">The sequence shown here is derived from an EMBL/GenBank/DDBJ whole genome shotgun (WGS) entry which is preliminary data.</text>
</comment>
<evidence type="ECO:0000313" key="2">
    <source>
        <dbReference type="EMBL" id="KAK6539166.1"/>
    </source>
</evidence>
<keyword evidence="1" id="KW-1133">Transmembrane helix</keyword>
<sequence length="393" mass="44910">MLSFGLGRIFSKEFEEDEYKPFILLKDDERGHAYSPTRYRSEKKLLRTLIPTLGFIGLLVFTFLAGYQVGSGVTTQHVEDTVSNPVNDSDQSNSSIYPVPSTINETSVVETTEEAYTYQERERPLITYVYFETENARENALFFMAHGLHAEADFIIILNGETDLEVHIPTAPNIQVIHRNNTCFDLGTHAEILTADNKKLMNKYNRFIMMNSSIRGPFLPTWSDECWSDAYLDRVSDSTKLVGMTMKCNADGGKRKIMQSMLFATDRIGLQTLLPITNHCFEKFWDAVQAEEYAAQTVLDAGYDISVLMTSFSSNPDYVHTCTHGEVLGNNWYFGTNLHPYETIFQKANRNIAPRQLELLTIWHHQANYSSWDACSAKRRRERGSKARSLELH</sequence>
<proteinExistence type="predicted"/>
<organism evidence="2 3">
    <name type="scientific">Orbilia ellipsospora</name>
    <dbReference type="NCBI Taxonomy" id="2528407"/>
    <lineage>
        <taxon>Eukaryota</taxon>
        <taxon>Fungi</taxon>
        <taxon>Dikarya</taxon>
        <taxon>Ascomycota</taxon>
        <taxon>Pezizomycotina</taxon>
        <taxon>Orbiliomycetes</taxon>
        <taxon>Orbiliales</taxon>
        <taxon>Orbiliaceae</taxon>
        <taxon>Orbilia</taxon>
    </lineage>
</organism>
<keyword evidence="1" id="KW-0472">Membrane</keyword>
<dbReference type="EMBL" id="JAVHJO010000006">
    <property type="protein sequence ID" value="KAK6539166.1"/>
    <property type="molecule type" value="Genomic_DNA"/>
</dbReference>
<dbReference type="AlphaFoldDB" id="A0AAV9XC24"/>
<keyword evidence="3" id="KW-1185">Reference proteome</keyword>
<accession>A0AAV9XC24</accession>
<gene>
    <name evidence="2" type="ORF">TWF694_009410</name>
</gene>
<dbReference type="Proteomes" id="UP001365542">
    <property type="component" value="Unassembled WGS sequence"/>
</dbReference>
<evidence type="ECO:0000313" key="3">
    <source>
        <dbReference type="Proteomes" id="UP001365542"/>
    </source>
</evidence>
<reference evidence="2 3" key="1">
    <citation type="submission" date="2019-10" db="EMBL/GenBank/DDBJ databases">
        <authorList>
            <person name="Palmer J.M."/>
        </authorList>
    </citation>
    <scope>NUCLEOTIDE SEQUENCE [LARGE SCALE GENOMIC DNA]</scope>
    <source>
        <strain evidence="2 3">TWF694</strain>
    </source>
</reference>
<evidence type="ECO:0000256" key="1">
    <source>
        <dbReference type="SAM" id="Phobius"/>
    </source>
</evidence>
<name>A0AAV9XC24_9PEZI</name>